<accession>A0A0A6PBQ8</accession>
<gene>
    <name evidence="2" type="ORF">PN36_19390</name>
</gene>
<dbReference type="EMBL" id="JSZA02000080">
    <property type="protein sequence ID" value="KHD08230.1"/>
    <property type="molecule type" value="Genomic_DNA"/>
</dbReference>
<protein>
    <submittedName>
        <fullName evidence="2">Uncharacterized protein</fullName>
    </submittedName>
</protein>
<evidence type="ECO:0000313" key="3">
    <source>
        <dbReference type="Proteomes" id="UP000030428"/>
    </source>
</evidence>
<evidence type="ECO:0000256" key="1">
    <source>
        <dbReference type="SAM" id="Phobius"/>
    </source>
</evidence>
<name>A0A0A6PBQ8_9GAMM</name>
<dbReference type="AlphaFoldDB" id="A0A0A6PBQ8"/>
<keyword evidence="1" id="KW-0812">Transmembrane</keyword>
<comment type="caution">
    <text evidence="2">The sequence shown here is derived from an EMBL/GenBank/DDBJ whole genome shotgun (WGS) entry which is preliminary data.</text>
</comment>
<keyword evidence="1" id="KW-1133">Transmembrane helix</keyword>
<organism evidence="2 3">
    <name type="scientific">Candidatus Thiomargarita nelsonii</name>
    <dbReference type="NCBI Taxonomy" id="1003181"/>
    <lineage>
        <taxon>Bacteria</taxon>
        <taxon>Pseudomonadati</taxon>
        <taxon>Pseudomonadota</taxon>
        <taxon>Gammaproteobacteria</taxon>
        <taxon>Thiotrichales</taxon>
        <taxon>Thiotrichaceae</taxon>
        <taxon>Thiomargarita</taxon>
    </lineage>
</organism>
<keyword evidence="1" id="KW-0472">Membrane</keyword>
<dbReference type="Proteomes" id="UP000030428">
    <property type="component" value="Unassembled WGS sequence"/>
</dbReference>
<sequence>MEEHTNKPLTILLSMILLPLSIIFWVKPEYVFEIASFSPLKPPSIDKLAHSKKDDFPPTSFFRERNTLEVEVPRNMSFGDFIELYQLKMPHIRREIAQQMGKDSLKNNTPLKAGQRFTINLTPPAGEPTQ</sequence>
<keyword evidence="3" id="KW-1185">Reference proteome</keyword>
<proteinExistence type="predicted"/>
<feature type="transmembrane region" description="Helical" evidence="1">
    <location>
        <begin position="9"/>
        <end position="26"/>
    </location>
</feature>
<evidence type="ECO:0000313" key="2">
    <source>
        <dbReference type="EMBL" id="KHD08230.1"/>
    </source>
</evidence>
<reference evidence="2 3" key="1">
    <citation type="journal article" date="2016" name="Front. Microbiol.">
        <title>Single-Cell (Meta-)Genomics of a Dimorphic Candidatus Thiomargarita nelsonii Reveals Genomic Plasticity.</title>
        <authorList>
            <person name="Flood B.E."/>
            <person name="Fliss P."/>
            <person name="Jones D.S."/>
            <person name="Dick G.J."/>
            <person name="Jain S."/>
            <person name="Kaster A.K."/>
            <person name="Winkel M."/>
            <person name="Mussmann M."/>
            <person name="Bailey J."/>
        </authorList>
    </citation>
    <scope>NUCLEOTIDE SEQUENCE [LARGE SCALE GENOMIC DNA]</scope>
    <source>
        <strain evidence="2">Hydrate Ridge</strain>
    </source>
</reference>